<organism evidence="3">
    <name type="scientific">Nocardia globerula</name>
    <dbReference type="NCBI Taxonomy" id="1818"/>
    <lineage>
        <taxon>Bacteria</taxon>
        <taxon>Bacillati</taxon>
        <taxon>Actinomycetota</taxon>
        <taxon>Actinomycetes</taxon>
        <taxon>Mycobacteriales</taxon>
        <taxon>Nocardiaceae</taxon>
        <taxon>Nocardia</taxon>
    </lineage>
</organism>
<reference evidence="3" key="1">
    <citation type="submission" date="2019-07" db="EMBL/GenBank/DDBJ databases">
        <title>Genomic Encyclopedia of Type Strains, Phase IV (KMG-IV): sequencing the most valuable type-strain genomes for metagenomic binning, comparative biology and taxonomic classification.</title>
        <authorList>
            <person name="Goeker M."/>
        </authorList>
    </citation>
    <scope>NUCLEOTIDE SEQUENCE</scope>
    <source>
        <strain evidence="3">DSM 44596</strain>
    </source>
</reference>
<gene>
    <name evidence="3" type="ORF">FNL38_102170</name>
</gene>
<evidence type="ECO:0000256" key="1">
    <source>
        <dbReference type="SAM" id="MobiDB-lite"/>
    </source>
</evidence>
<keyword evidence="3" id="KW-0378">Hydrolase</keyword>
<sequence>MFTSNIQATSIDGRPPHGEVGNSTSIFKFGSQQHGVITIETQLATWFGPAEAPLLGFVHVPTSGIAREAVVLCSPIGKEHIDTYRGMRLLADELAARGIVAFRFDYEGVGDSSGNEDAPDAMDRWRSSIVSAVDFVRQCGAQSVSIVGLRLGALLAASALEGCGTINSVVLWDPVVNGRSFIREQRAFYSISVGEDDPTDPRVSIMGGALAPECADGLTQTQLKYPFPGNPQTLLAVRSSMKGSGAITRLTSELQPDVLTLENHEAFTSPPSFYVDIPYRHIDEIAGWIDRHAPATTHTVSPTIELTARVAVTPTGDDVYELLERVGADQLFAIRTHPATSVAHTSVDASAASFGKPERGMVFFTTAIEHRIGPGRSWVHIARDAAEHSVTSLRFDRRGVGDTGHIDANNPTSVYSRAADEDALTAVAALGAAPENVILAGLCSGGWTAASVALRLGARSTILVNTILWSTRRKRSLTDAILPESPKITSGTDTTKPPLRAVIKAQLQSRLPYFAWKMLGNRGITQVPEVLLDALRRRGVPTKVILSPADAEWFRQQRGDEGIARMTRRGYAFDAVMAEVGDHPSYHRDLRSIIRRESMSVVAKQFGRAATQPIYSPPPKRSTV</sequence>
<feature type="domain" description="AB hydrolase-1" evidence="2">
    <location>
        <begin position="375"/>
        <end position="583"/>
    </location>
</feature>
<dbReference type="EMBL" id="VNIQ01000002">
    <property type="protein sequence ID" value="TYQ06040.1"/>
    <property type="molecule type" value="Genomic_DNA"/>
</dbReference>
<dbReference type="InterPro" id="IPR029058">
    <property type="entry name" value="AB_hydrolase_fold"/>
</dbReference>
<dbReference type="AlphaFoldDB" id="A0A652YSM9"/>
<feature type="region of interest" description="Disordered" evidence="1">
    <location>
        <begin position="1"/>
        <end position="23"/>
    </location>
</feature>
<proteinExistence type="predicted"/>
<dbReference type="Pfam" id="PF12697">
    <property type="entry name" value="Abhydrolase_6"/>
    <property type="match status" value="1"/>
</dbReference>
<dbReference type="InterPro" id="IPR000073">
    <property type="entry name" value="AB_hydrolase_1"/>
</dbReference>
<feature type="compositionally biased region" description="Polar residues" evidence="1">
    <location>
        <begin position="1"/>
        <end position="10"/>
    </location>
</feature>
<name>A0A652YSM9_NOCGL</name>
<accession>A0A652YSM9</accession>
<protein>
    <submittedName>
        <fullName evidence="3">Alpha/beta hydrolase family protein</fullName>
    </submittedName>
</protein>
<dbReference type="Gene3D" id="3.40.50.1820">
    <property type="entry name" value="alpha/beta hydrolase"/>
    <property type="match status" value="2"/>
</dbReference>
<evidence type="ECO:0000313" key="3">
    <source>
        <dbReference type="EMBL" id="TYQ06040.1"/>
    </source>
</evidence>
<evidence type="ECO:0000259" key="2">
    <source>
        <dbReference type="Pfam" id="PF12697"/>
    </source>
</evidence>
<dbReference type="GO" id="GO:0016787">
    <property type="term" value="F:hydrolase activity"/>
    <property type="evidence" value="ECO:0007669"/>
    <property type="project" value="UniProtKB-KW"/>
</dbReference>
<dbReference type="SUPFAM" id="SSF53474">
    <property type="entry name" value="alpha/beta-Hydrolases"/>
    <property type="match status" value="2"/>
</dbReference>
<comment type="caution">
    <text evidence="3">The sequence shown here is derived from an EMBL/GenBank/DDBJ whole genome shotgun (WGS) entry which is preliminary data.</text>
</comment>